<dbReference type="GO" id="GO:0044183">
    <property type="term" value="F:protein folding chaperone"/>
    <property type="evidence" value="ECO:0007669"/>
    <property type="project" value="InterPro"/>
</dbReference>
<gene>
    <name evidence="3 5" type="primary">groS</name>
    <name evidence="3" type="synonym">groES</name>
    <name evidence="5" type="ORF">CEM_364</name>
</gene>
<dbReference type="CDD" id="cd00320">
    <property type="entry name" value="cpn10"/>
    <property type="match status" value="1"/>
</dbReference>
<dbReference type="GO" id="GO:0046872">
    <property type="term" value="F:metal ion binding"/>
    <property type="evidence" value="ECO:0007669"/>
    <property type="project" value="TreeGrafter"/>
</dbReference>
<dbReference type="STRING" id="1495769.CEM_364"/>
<evidence type="ECO:0000256" key="2">
    <source>
        <dbReference type="ARBA" id="ARBA00023186"/>
    </source>
</evidence>
<organism evidence="5 6">
    <name type="scientific">Candidatus Johnevansia muelleri</name>
    <dbReference type="NCBI Taxonomy" id="1495769"/>
    <lineage>
        <taxon>Bacteria</taxon>
        <taxon>Pseudomonadati</taxon>
        <taxon>Pseudomonadota</taxon>
        <taxon>Gammaproteobacteria</taxon>
        <taxon>Candidatus Johnevansiales</taxon>
        <taxon>Candidatus Johnevansiaceae</taxon>
        <taxon>Candidatus Johnevansia</taxon>
    </lineage>
</organism>
<evidence type="ECO:0000256" key="3">
    <source>
        <dbReference type="HAMAP-Rule" id="MF_00580"/>
    </source>
</evidence>
<dbReference type="HOGENOM" id="CLU_132825_1_1_6"/>
<dbReference type="InterPro" id="IPR037124">
    <property type="entry name" value="Chaperonin_GroES_sf"/>
</dbReference>
<dbReference type="GO" id="GO:0005524">
    <property type="term" value="F:ATP binding"/>
    <property type="evidence" value="ECO:0007669"/>
    <property type="project" value="InterPro"/>
</dbReference>
<dbReference type="SUPFAM" id="SSF50129">
    <property type="entry name" value="GroES-like"/>
    <property type="match status" value="1"/>
</dbReference>
<dbReference type="HAMAP" id="MF_00580">
    <property type="entry name" value="CH10"/>
    <property type="match status" value="1"/>
</dbReference>
<dbReference type="GO" id="GO:0005737">
    <property type="term" value="C:cytoplasm"/>
    <property type="evidence" value="ECO:0007669"/>
    <property type="project" value="UniProtKB-SubCell"/>
</dbReference>
<name>A0A078KIJ7_9GAMM</name>
<dbReference type="PROSITE" id="PS00681">
    <property type="entry name" value="CHAPERONINS_CPN10"/>
    <property type="match status" value="1"/>
</dbReference>
<dbReference type="PANTHER" id="PTHR10772">
    <property type="entry name" value="10 KDA HEAT SHOCK PROTEIN"/>
    <property type="match status" value="1"/>
</dbReference>
<proteinExistence type="inferred from homology"/>
<accession>A0A078KIJ7</accession>
<dbReference type="Proteomes" id="UP000032420">
    <property type="component" value="Chromosome I"/>
</dbReference>
<dbReference type="PANTHER" id="PTHR10772:SF58">
    <property type="entry name" value="CO-CHAPERONIN GROES"/>
    <property type="match status" value="1"/>
</dbReference>
<comment type="subunit">
    <text evidence="3">Heptamer of 7 subunits arranged in a ring. Interacts with the chaperonin GroEL.</text>
</comment>
<evidence type="ECO:0000256" key="4">
    <source>
        <dbReference type="RuleBase" id="RU000535"/>
    </source>
</evidence>
<dbReference type="InterPro" id="IPR018369">
    <property type="entry name" value="Chaprnonin_Cpn10_CS"/>
</dbReference>
<dbReference type="GO" id="GO:0051087">
    <property type="term" value="F:protein-folding chaperone binding"/>
    <property type="evidence" value="ECO:0007669"/>
    <property type="project" value="TreeGrafter"/>
</dbReference>
<dbReference type="InterPro" id="IPR020818">
    <property type="entry name" value="Chaperonin_GroES"/>
</dbReference>
<comment type="subcellular location">
    <subcellularLocation>
        <location evidence="3">Cytoplasm</location>
    </subcellularLocation>
</comment>
<dbReference type="Gene3D" id="2.30.33.40">
    <property type="entry name" value="GroES chaperonin"/>
    <property type="match status" value="1"/>
</dbReference>
<protein>
    <recommendedName>
        <fullName evidence="3">Co-chaperonin GroES</fullName>
    </recommendedName>
    <alternativeName>
        <fullName evidence="3">10 kDa chaperonin</fullName>
    </alternativeName>
    <alternativeName>
        <fullName evidence="3">Chaperonin-10</fullName>
        <shortName evidence="3">Cpn10</shortName>
    </alternativeName>
</protein>
<reference evidence="6" key="1">
    <citation type="submission" date="2014-07" db="EMBL/GenBank/DDBJ databases">
        <authorList>
            <person name="Santos-Garcia D."/>
        </authorList>
    </citation>
    <scope>NUCLEOTIDE SEQUENCE [LARGE SCALE GENOMIC DNA]</scope>
</reference>
<evidence type="ECO:0000313" key="5">
    <source>
        <dbReference type="EMBL" id="CDZ16604.1"/>
    </source>
</evidence>
<evidence type="ECO:0000256" key="1">
    <source>
        <dbReference type="ARBA" id="ARBA00006975"/>
    </source>
</evidence>
<dbReference type="AlphaFoldDB" id="A0A078KIJ7"/>
<keyword evidence="3" id="KW-0963">Cytoplasm</keyword>
<comment type="similarity">
    <text evidence="1 3 4">Belongs to the GroES chaperonin family.</text>
</comment>
<keyword evidence="2 3" id="KW-0143">Chaperone</keyword>
<dbReference type="PRINTS" id="PR00297">
    <property type="entry name" value="CHAPERONIN10"/>
</dbReference>
<dbReference type="PATRIC" id="fig|1495769.3.peg.325"/>
<comment type="function">
    <text evidence="3 4">Together with the chaperonin GroEL, plays an essential role in assisting protein folding. The GroEL-GroES system forms a nano-cage that allows encapsulation of the non-native substrate proteins and provides a physical environment optimized to promote and accelerate protein folding. GroES binds to the apical surface of the GroEL ring, thereby capping the opening of the GroEL channel.</text>
</comment>
<dbReference type="SMART" id="SM00883">
    <property type="entry name" value="Cpn10"/>
    <property type="match status" value="1"/>
</dbReference>
<dbReference type="GO" id="GO:0051082">
    <property type="term" value="F:unfolded protein binding"/>
    <property type="evidence" value="ECO:0007669"/>
    <property type="project" value="TreeGrafter"/>
</dbReference>
<keyword evidence="6" id="KW-1185">Reference proteome</keyword>
<evidence type="ECO:0000313" key="6">
    <source>
        <dbReference type="Proteomes" id="UP000032420"/>
    </source>
</evidence>
<dbReference type="EMBL" id="LM655252">
    <property type="protein sequence ID" value="CDZ16604.1"/>
    <property type="molecule type" value="Genomic_DNA"/>
</dbReference>
<sequence length="96" mass="10828">MNIRPLHDRIVIKRLEENRKTPSGLVLPTGSQEKINKGKILAIGKGRILENGQLRPLDVKIGDIVIFKDGYSIEKQIINNEELLIMSENDILGILE</sequence>
<dbReference type="OrthoDB" id="9806791at2"/>
<dbReference type="InterPro" id="IPR011032">
    <property type="entry name" value="GroES-like_sf"/>
</dbReference>
<dbReference type="Pfam" id="PF00166">
    <property type="entry name" value="Cpn10"/>
    <property type="match status" value="1"/>
</dbReference>
<dbReference type="FunFam" id="2.30.33.40:FF:000001">
    <property type="entry name" value="10 kDa chaperonin"/>
    <property type="match status" value="1"/>
</dbReference>
<dbReference type="KEGG" id="eme:CEM_364"/>